<sequence length="131" mass="14174">MATPARAGTLIYAKNPSVVSRFYQGLLGARLLHADDEHEVLANADTQLIIHAIPAQYAESIVVSVPPVPRDEQATKPFFTIADLNAAESACIELGGLVLGPIWPGPGMRVRNVCDPEGNIIHLRQMHVDSR</sequence>
<accession>A0A2P1PPW4</accession>
<reference evidence="1 2" key="2">
    <citation type="submission" date="2018-03" db="EMBL/GenBank/DDBJ databases">
        <authorList>
            <person name="Keele B.F."/>
        </authorList>
    </citation>
    <scope>NUCLEOTIDE SEQUENCE [LARGE SCALE GENOMIC DNA]</scope>
    <source>
        <strain evidence="1 2">D13</strain>
    </source>
</reference>
<dbReference type="Gene3D" id="3.10.180.10">
    <property type="entry name" value="2,3-Dihydroxybiphenyl 1,2-Dioxygenase, domain 1"/>
    <property type="match status" value="1"/>
</dbReference>
<dbReference type="InterPro" id="IPR029068">
    <property type="entry name" value="Glyas_Bleomycin-R_OHBP_Dase"/>
</dbReference>
<dbReference type="Proteomes" id="UP000241074">
    <property type="component" value="Chromosome"/>
</dbReference>
<evidence type="ECO:0000313" key="2">
    <source>
        <dbReference type="Proteomes" id="UP000241074"/>
    </source>
</evidence>
<dbReference type="SUPFAM" id="SSF54593">
    <property type="entry name" value="Glyoxalase/Bleomycin resistance protein/Dihydroxybiphenyl dioxygenase"/>
    <property type="match status" value="1"/>
</dbReference>
<name>A0A2P1PPW4_9GAMM</name>
<dbReference type="RefSeq" id="WP_106890787.1">
    <property type="nucleotide sequence ID" value="NZ_CP027860.1"/>
</dbReference>
<gene>
    <name evidence="1" type="ORF">C7S18_06445</name>
</gene>
<keyword evidence="2" id="KW-1185">Reference proteome</keyword>
<evidence type="ECO:0008006" key="3">
    <source>
        <dbReference type="Google" id="ProtNLM"/>
    </source>
</evidence>
<reference evidence="1 2" key="1">
    <citation type="submission" date="2018-03" db="EMBL/GenBank/DDBJ databases">
        <title>Ahniella affigens gen. nov., sp. nov., a gammaproteobacterium isolated from sandy soil near a stream.</title>
        <authorList>
            <person name="Ko Y."/>
            <person name="Kim J.-H."/>
        </authorList>
    </citation>
    <scope>NUCLEOTIDE SEQUENCE [LARGE SCALE GENOMIC DNA]</scope>
    <source>
        <strain evidence="1 2">D13</strain>
    </source>
</reference>
<dbReference type="OrthoDB" id="4762357at2"/>
<evidence type="ECO:0000313" key="1">
    <source>
        <dbReference type="EMBL" id="AVP96862.1"/>
    </source>
</evidence>
<organism evidence="1 2">
    <name type="scientific">Ahniella affigens</name>
    <dbReference type="NCBI Taxonomy" id="2021234"/>
    <lineage>
        <taxon>Bacteria</taxon>
        <taxon>Pseudomonadati</taxon>
        <taxon>Pseudomonadota</taxon>
        <taxon>Gammaproteobacteria</taxon>
        <taxon>Lysobacterales</taxon>
        <taxon>Rhodanobacteraceae</taxon>
        <taxon>Ahniella</taxon>
    </lineage>
</organism>
<dbReference type="EMBL" id="CP027860">
    <property type="protein sequence ID" value="AVP96862.1"/>
    <property type="molecule type" value="Genomic_DNA"/>
</dbReference>
<protein>
    <recommendedName>
        <fullName evidence="3">Glyoxalase-like domain-containing protein</fullName>
    </recommendedName>
</protein>
<dbReference type="KEGG" id="xba:C7S18_06445"/>
<dbReference type="AlphaFoldDB" id="A0A2P1PPW4"/>
<proteinExistence type="predicted"/>